<dbReference type="Proteomes" id="UP000018542">
    <property type="component" value="Chromosome"/>
</dbReference>
<dbReference type="STRING" id="1029756.W911_15255"/>
<dbReference type="RefSeq" id="WP_023788356.1">
    <property type="nucleotide sequence ID" value="NC_022997.1"/>
</dbReference>
<dbReference type="InterPro" id="IPR037284">
    <property type="entry name" value="SUF_FeS_clus_asmbl_SufBD_sf"/>
</dbReference>
<dbReference type="InterPro" id="IPR055346">
    <property type="entry name" value="Fe-S_cluster_assembly_SufBD"/>
</dbReference>
<evidence type="ECO:0000256" key="1">
    <source>
        <dbReference type="ARBA" id="ARBA00043967"/>
    </source>
</evidence>
<dbReference type="PATRIC" id="fig|1029756.8.peg.3181"/>
<accession>V5SHM5</accession>
<dbReference type="GO" id="GO:0016226">
    <property type="term" value="P:iron-sulfur cluster assembly"/>
    <property type="evidence" value="ECO:0007669"/>
    <property type="project" value="InterPro"/>
</dbReference>
<feature type="domain" description="SUF system FeS cluster assembly SufBD N-terminal" evidence="3">
    <location>
        <begin position="46"/>
        <end position="192"/>
    </location>
</feature>
<sequence>MSIAQKIETGATGRGGASVQALKTKAETALVEAFTNAEPSLPGGTWLRALRKDAIGAFTGRGLPHRRVEEWKYTDVRAFMREAFPLTPDVVPDAQSAKALIEAALPGADLSGTHALFFDGSAVSEAGISAVSEIESAFLARIIDHPPAWLQEDVAEVSGHVNEATRALNTALFTDGAVLDIAEDREIATPIALIFASGSDAAGSVATRNVIRVGKNAKVTIVEVHAAPDAPRQVNTLTQLIVGDGAEVVHVKLVASREGSIHLGRTIARLGADANYRPFQMVLGDGVVRNDLAIAFRGEHTTFDLGCALLGNAGSHHDITMVVDHAVPNCTSRELVKTVLRDRSRAVFQGKVIVRPDAQKTDGKQMAQALMLSPDTEFNSKPELEIYADDVVCGHGSTSAEIDPDLVFYLQSRGIPLEEAQAMLVESFVGEAIDKAEPEAVQDALRALARGWLQSQA</sequence>
<dbReference type="OrthoDB" id="9768262at2"/>
<dbReference type="InterPro" id="IPR045595">
    <property type="entry name" value="SufBD_N"/>
</dbReference>
<feature type="domain" description="SUF system FeS cluster assembly SufBD core" evidence="2">
    <location>
        <begin position="202"/>
        <end position="428"/>
    </location>
</feature>
<proteinExistence type="inferred from homology"/>
<dbReference type="PANTHER" id="PTHR43575">
    <property type="entry name" value="PROTEIN ABCI7, CHLOROPLASTIC"/>
    <property type="match status" value="1"/>
</dbReference>
<dbReference type="AlphaFoldDB" id="V5SHM5"/>
<dbReference type="SUPFAM" id="SSF101960">
    <property type="entry name" value="Stabilizer of iron transporter SufD"/>
    <property type="match status" value="1"/>
</dbReference>
<gene>
    <name evidence="4" type="ORF">W911_15255</name>
</gene>
<dbReference type="Pfam" id="PF01458">
    <property type="entry name" value="SUFBD_core"/>
    <property type="match status" value="1"/>
</dbReference>
<reference evidence="4 5" key="1">
    <citation type="journal article" date="2014" name="Genome Announc.">
        <title>Complete Genome Sequence of Hyphomicrobium nitrativorans Strain NL23, a Denitrifying Bacterium Isolated from Biofilm of a Methanol-Fed Denitrification System Treating Seawater at the Montreal Biodome.</title>
        <authorList>
            <person name="Martineau C."/>
            <person name="Villeneuve C."/>
            <person name="Mauffrey F."/>
            <person name="Villemur R."/>
        </authorList>
    </citation>
    <scope>NUCLEOTIDE SEQUENCE [LARGE SCALE GENOMIC DNA]</scope>
    <source>
        <strain evidence="4">NL23</strain>
    </source>
</reference>
<protein>
    <submittedName>
        <fullName evidence="4">FeS assembly protein SufD</fullName>
    </submittedName>
</protein>
<comment type="similarity">
    <text evidence="1">Belongs to the iron-sulfur cluster assembly SufBD family.</text>
</comment>
<dbReference type="NCBIfam" id="TIGR01981">
    <property type="entry name" value="sufD"/>
    <property type="match status" value="1"/>
</dbReference>
<dbReference type="InterPro" id="IPR011542">
    <property type="entry name" value="SUF_FeS_clus_asmbl_SufD"/>
</dbReference>
<organism evidence="4 5">
    <name type="scientific">Hyphomicrobium nitrativorans NL23</name>
    <dbReference type="NCBI Taxonomy" id="1029756"/>
    <lineage>
        <taxon>Bacteria</taxon>
        <taxon>Pseudomonadati</taxon>
        <taxon>Pseudomonadota</taxon>
        <taxon>Alphaproteobacteria</taxon>
        <taxon>Hyphomicrobiales</taxon>
        <taxon>Hyphomicrobiaceae</taxon>
        <taxon>Hyphomicrobium</taxon>
    </lineage>
</organism>
<evidence type="ECO:0000313" key="4">
    <source>
        <dbReference type="EMBL" id="AHB49444.1"/>
    </source>
</evidence>
<keyword evidence="5" id="KW-1185">Reference proteome</keyword>
<evidence type="ECO:0000259" key="2">
    <source>
        <dbReference type="Pfam" id="PF01458"/>
    </source>
</evidence>
<name>V5SHM5_9HYPH</name>
<dbReference type="Pfam" id="PF19295">
    <property type="entry name" value="SufBD_N"/>
    <property type="match status" value="1"/>
</dbReference>
<dbReference type="KEGG" id="hni:W911_15255"/>
<dbReference type="InterPro" id="IPR000825">
    <property type="entry name" value="SUF_FeS_clus_asmbl_SufBD_core"/>
</dbReference>
<evidence type="ECO:0000313" key="5">
    <source>
        <dbReference type="Proteomes" id="UP000018542"/>
    </source>
</evidence>
<dbReference type="HOGENOM" id="CLU_026231_5_2_5"/>
<dbReference type="PANTHER" id="PTHR43575:SF1">
    <property type="entry name" value="PROTEIN ABCI7, CHLOROPLASTIC"/>
    <property type="match status" value="1"/>
</dbReference>
<dbReference type="EMBL" id="CP006912">
    <property type="protein sequence ID" value="AHB49444.1"/>
    <property type="molecule type" value="Genomic_DNA"/>
</dbReference>
<evidence type="ECO:0000259" key="3">
    <source>
        <dbReference type="Pfam" id="PF19295"/>
    </source>
</evidence>